<evidence type="ECO:0000256" key="1">
    <source>
        <dbReference type="ARBA" id="ARBA00004651"/>
    </source>
</evidence>
<feature type="transmembrane region" description="Helical" evidence="8">
    <location>
        <begin position="197"/>
        <end position="215"/>
    </location>
</feature>
<dbReference type="PANTHER" id="PTHR34856">
    <property type="entry name" value="PROTEIN NRFD"/>
    <property type="match status" value="1"/>
</dbReference>
<protein>
    <submittedName>
        <fullName evidence="9">Polysulfide reductase NrfD</fullName>
    </submittedName>
</protein>
<feature type="transmembrane region" description="Helical" evidence="8">
    <location>
        <begin position="79"/>
        <end position="100"/>
    </location>
</feature>
<evidence type="ECO:0000256" key="4">
    <source>
        <dbReference type="ARBA" id="ARBA00022692"/>
    </source>
</evidence>
<dbReference type="Pfam" id="PF03916">
    <property type="entry name" value="NrfD"/>
    <property type="match status" value="1"/>
</dbReference>
<feature type="region of interest" description="Disordered" evidence="7">
    <location>
        <begin position="1"/>
        <end position="23"/>
    </location>
</feature>
<reference evidence="9 10" key="1">
    <citation type="submission" date="2020-11" db="EMBL/GenBank/DDBJ databases">
        <title>Pseudonocardia abyssalis sp. nov. and Pseudonocardia oceani sp. nov., description and phylogenomic analysis of two novel actinomycetes isolated from the deep Southern Ocean.</title>
        <authorList>
            <person name="Parra J."/>
        </authorList>
    </citation>
    <scope>NUCLEOTIDE SEQUENCE [LARGE SCALE GENOMIC DNA]</scope>
    <source>
        <strain evidence="10">KRD185</strain>
    </source>
</reference>
<evidence type="ECO:0000256" key="2">
    <source>
        <dbReference type="ARBA" id="ARBA00008929"/>
    </source>
</evidence>
<evidence type="ECO:0000313" key="9">
    <source>
        <dbReference type="EMBL" id="MBW0126960.1"/>
    </source>
</evidence>
<comment type="similarity">
    <text evidence="2">Belongs to the NrfD family.</text>
</comment>
<evidence type="ECO:0000256" key="3">
    <source>
        <dbReference type="ARBA" id="ARBA00022475"/>
    </source>
</evidence>
<dbReference type="EMBL" id="JADQDF010000001">
    <property type="protein sequence ID" value="MBW0126960.1"/>
    <property type="molecule type" value="Genomic_DNA"/>
</dbReference>
<evidence type="ECO:0000313" key="10">
    <source>
        <dbReference type="Proteomes" id="UP000694300"/>
    </source>
</evidence>
<dbReference type="PANTHER" id="PTHR34856:SF2">
    <property type="entry name" value="PROTEIN NRFD"/>
    <property type="match status" value="1"/>
</dbReference>
<proteinExistence type="inferred from homology"/>
<keyword evidence="5 8" id="KW-1133">Transmembrane helix</keyword>
<keyword evidence="10" id="KW-1185">Reference proteome</keyword>
<feature type="transmembrane region" description="Helical" evidence="8">
    <location>
        <begin position="120"/>
        <end position="141"/>
    </location>
</feature>
<gene>
    <name evidence="9" type="primary">nrfD</name>
    <name evidence="9" type="ORF">I4I82_04600</name>
</gene>
<evidence type="ECO:0000256" key="6">
    <source>
        <dbReference type="ARBA" id="ARBA00023136"/>
    </source>
</evidence>
<name>A0ABS6U3Y7_9PSEU</name>
<comment type="subcellular location">
    <subcellularLocation>
        <location evidence="1">Cell membrane</location>
        <topology evidence="1">Multi-pass membrane protein</topology>
    </subcellularLocation>
</comment>
<keyword evidence="3" id="KW-1003">Cell membrane</keyword>
<organism evidence="9 10">
    <name type="scientific">Pseudonocardia oceani</name>
    <dbReference type="NCBI Taxonomy" id="2792013"/>
    <lineage>
        <taxon>Bacteria</taxon>
        <taxon>Bacillati</taxon>
        <taxon>Actinomycetota</taxon>
        <taxon>Actinomycetes</taxon>
        <taxon>Pseudonocardiales</taxon>
        <taxon>Pseudonocardiaceae</taxon>
        <taxon>Pseudonocardia</taxon>
    </lineage>
</organism>
<accession>A0ABS6U3Y7</accession>
<dbReference type="Proteomes" id="UP000694300">
    <property type="component" value="Unassembled WGS sequence"/>
</dbReference>
<evidence type="ECO:0000256" key="5">
    <source>
        <dbReference type="ARBA" id="ARBA00022989"/>
    </source>
</evidence>
<feature type="transmembrane region" description="Helical" evidence="8">
    <location>
        <begin position="48"/>
        <end position="67"/>
    </location>
</feature>
<dbReference type="InterPro" id="IPR052049">
    <property type="entry name" value="Electron_transfer_protein"/>
</dbReference>
<evidence type="ECO:0000256" key="8">
    <source>
        <dbReference type="SAM" id="Phobius"/>
    </source>
</evidence>
<dbReference type="InterPro" id="IPR005614">
    <property type="entry name" value="NrfD-like"/>
</dbReference>
<evidence type="ECO:0000256" key="7">
    <source>
        <dbReference type="SAM" id="MobiDB-lite"/>
    </source>
</evidence>
<comment type="caution">
    <text evidence="9">The sequence shown here is derived from an EMBL/GenBank/DDBJ whole genome shotgun (WGS) entry which is preliminary data.</text>
</comment>
<sequence length="341" mass="35425">MFQGEQPVPRRRRGGGSGKGEQTVVPDAEFRSYYGRPVLKSPVWEWKIAAYLFSGGLAASTAVLAAGADLTGRPRLRRASWLGSFGALLASMWFLVSDLGRPERFHHMLRVAKPTSPMSVGTWILTLFGPGVGAAAVWELVPAHRRGHPLARLLRAVSRPAGVASATAAPAVAAYTAVLLSHTAVPAWNAVRDELPFVFTGSAAAAGGGFGMLTTPVREAGPARWFAVAGAATELAAGRRMEHRAGLVGETLRTGAPGRLRKASELLTAAGLLGALVAAPRSRGGAAASGIALLAGSALQRFGVFEAGVASTKDPKYVVVPQRERLAAAEAAAGEAQRQNG</sequence>
<keyword evidence="4 8" id="KW-0812">Transmembrane</keyword>
<feature type="transmembrane region" description="Helical" evidence="8">
    <location>
        <begin position="162"/>
        <end position="185"/>
    </location>
</feature>
<keyword evidence="6 8" id="KW-0472">Membrane</keyword>